<dbReference type="Proteomes" id="UP001164539">
    <property type="component" value="Chromosome 1"/>
</dbReference>
<evidence type="ECO:0000313" key="2">
    <source>
        <dbReference type="Proteomes" id="UP001164539"/>
    </source>
</evidence>
<keyword evidence="2" id="KW-1185">Reference proteome</keyword>
<name>A0ACC1YVB5_MELAZ</name>
<comment type="caution">
    <text evidence="1">The sequence shown here is derived from an EMBL/GenBank/DDBJ whole genome shotgun (WGS) entry which is preliminary data.</text>
</comment>
<sequence>MEPFLEIEISGYLMKKLVLPLQKVSQEATVHYSPGGILLIALHPLEIVTLVLEIGNFGFDYFSCQDGGVAGVDLVELFDFLKLAVSEESISIQTDEEKDHIISFLIERGLVFITVTNEEVEFAAINTKFVLTAEKGECRIRGVGEKDPVFFIINLHYYALFLHLSFLSEVVSILHSHEAPPMLNFPVADIQGSIMFYFTS</sequence>
<reference evidence="1 2" key="1">
    <citation type="journal article" date="2023" name="Science">
        <title>Complex scaffold remodeling in plant triterpene biosynthesis.</title>
        <authorList>
            <person name="De La Pena R."/>
            <person name="Hodgson H."/>
            <person name="Liu J.C."/>
            <person name="Stephenson M.J."/>
            <person name="Martin A.C."/>
            <person name="Owen C."/>
            <person name="Harkess A."/>
            <person name="Leebens-Mack J."/>
            <person name="Jimenez L.E."/>
            <person name="Osbourn A."/>
            <person name="Sattely E.S."/>
        </authorList>
    </citation>
    <scope>NUCLEOTIDE SEQUENCE [LARGE SCALE GENOMIC DNA]</scope>
    <source>
        <strain evidence="2">cv. JPN11</strain>
        <tissue evidence="1">Leaf</tissue>
    </source>
</reference>
<accession>A0ACC1YVB5</accession>
<evidence type="ECO:0000313" key="1">
    <source>
        <dbReference type="EMBL" id="KAJ4726968.1"/>
    </source>
</evidence>
<organism evidence="1 2">
    <name type="scientific">Melia azedarach</name>
    <name type="common">Chinaberry tree</name>
    <dbReference type="NCBI Taxonomy" id="155640"/>
    <lineage>
        <taxon>Eukaryota</taxon>
        <taxon>Viridiplantae</taxon>
        <taxon>Streptophyta</taxon>
        <taxon>Embryophyta</taxon>
        <taxon>Tracheophyta</taxon>
        <taxon>Spermatophyta</taxon>
        <taxon>Magnoliopsida</taxon>
        <taxon>eudicotyledons</taxon>
        <taxon>Gunneridae</taxon>
        <taxon>Pentapetalae</taxon>
        <taxon>rosids</taxon>
        <taxon>malvids</taxon>
        <taxon>Sapindales</taxon>
        <taxon>Meliaceae</taxon>
        <taxon>Melia</taxon>
    </lineage>
</organism>
<dbReference type="EMBL" id="CM051394">
    <property type="protein sequence ID" value="KAJ4726968.1"/>
    <property type="molecule type" value="Genomic_DNA"/>
</dbReference>
<proteinExistence type="predicted"/>
<protein>
    <submittedName>
        <fullName evidence="1">Proliferating cell nuclear antigen-like</fullName>
    </submittedName>
</protein>
<gene>
    <name evidence="1" type="ORF">OWV82_000147</name>
</gene>